<dbReference type="EMBL" id="CAFZ01000244">
    <property type="protein sequence ID" value="CCA73679.1"/>
    <property type="molecule type" value="Genomic_DNA"/>
</dbReference>
<comment type="caution">
    <text evidence="2">The sequence shown here is derived from an EMBL/GenBank/DDBJ whole genome shotgun (WGS) entry which is preliminary data.</text>
</comment>
<name>G4TQT6_SERID</name>
<organism evidence="2 3">
    <name type="scientific">Serendipita indica (strain DSM 11827)</name>
    <name type="common">Root endophyte fungus</name>
    <name type="synonym">Piriformospora indica</name>
    <dbReference type="NCBI Taxonomy" id="1109443"/>
    <lineage>
        <taxon>Eukaryota</taxon>
        <taxon>Fungi</taxon>
        <taxon>Dikarya</taxon>
        <taxon>Basidiomycota</taxon>
        <taxon>Agaricomycotina</taxon>
        <taxon>Agaricomycetes</taxon>
        <taxon>Sebacinales</taxon>
        <taxon>Serendipitaceae</taxon>
        <taxon>Serendipita</taxon>
    </lineage>
</organism>
<accession>G4TQT6</accession>
<dbReference type="STRING" id="1109443.G4TQT6"/>
<dbReference type="Proteomes" id="UP000007148">
    <property type="component" value="Unassembled WGS sequence"/>
</dbReference>
<keyword evidence="1" id="KW-0812">Transmembrane</keyword>
<dbReference type="OrthoDB" id="2923771at2759"/>
<evidence type="ECO:0000313" key="2">
    <source>
        <dbReference type="EMBL" id="CCA73679.1"/>
    </source>
</evidence>
<protein>
    <submittedName>
        <fullName evidence="2">Uncharacterized protein</fullName>
    </submittedName>
</protein>
<feature type="transmembrane region" description="Helical" evidence="1">
    <location>
        <begin position="106"/>
        <end position="123"/>
    </location>
</feature>
<keyword evidence="3" id="KW-1185">Reference proteome</keyword>
<dbReference type="HOGENOM" id="CLU_1949661_0_0_1"/>
<sequence length="129" mass="14580">MFSDANISQWNFSCYLVRVCDMLSIKLTLRQEINIKGSRPPLVRFSAVMALIVNWTSPIFIFVLTCETVILRRGYMLHSTDVFGVVFTSLFALPAIRSLLPDAPEFGILISICVIIIAVAKLNRVRNEE</sequence>
<feature type="transmembrane region" description="Helical" evidence="1">
    <location>
        <begin position="82"/>
        <end position="100"/>
    </location>
</feature>
<proteinExistence type="predicted"/>
<dbReference type="AlphaFoldDB" id="G4TQT6"/>
<keyword evidence="1" id="KW-1133">Transmembrane helix</keyword>
<keyword evidence="1" id="KW-0472">Membrane</keyword>
<reference evidence="2 3" key="1">
    <citation type="journal article" date="2011" name="PLoS Pathog.">
        <title>Endophytic Life Strategies Decoded by Genome and Transcriptome Analyses of the Mutualistic Root Symbiont Piriformospora indica.</title>
        <authorList>
            <person name="Zuccaro A."/>
            <person name="Lahrmann U."/>
            <person name="Guldener U."/>
            <person name="Langen G."/>
            <person name="Pfiffi S."/>
            <person name="Biedenkopf D."/>
            <person name="Wong P."/>
            <person name="Samans B."/>
            <person name="Grimm C."/>
            <person name="Basiewicz M."/>
            <person name="Murat C."/>
            <person name="Martin F."/>
            <person name="Kogel K.H."/>
        </authorList>
    </citation>
    <scope>NUCLEOTIDE SEQUENCE [LARGE SCALE GENOMIC DNA]</scope>
    <source>
        <strain evidence="2 3">DSM 11827</strain>
    </source>
</reference>
<gene>
    <name evidence="2" type="ORF">PIIN_07632</name>
</gene>
<dbReference type="InParanoid" id="G4TQT6"/>
<evidence type="ECO:0000256" key="1">
    <source>
        <dbReference type="SAM" id="Phobius"/>
    </source>
</evidence>
<evidence type="ECO:0000313" key="3">
    <source>
        <dbReference type="Proteomes" id="UP000007148"/>
    </source>
</evidence>
<feature type="transmembrane region" description="Helical" evidence="1">
    <location>
        <begin position="47"/>
        <end position="70"/>
    </location>
</feature>